<dbReference type="GO" id="GO:0005634">
    <property type="term" value="C:nucleus"/>
    <property type="evidence" value="ECO:0007669"/>
    <property type="project" value="UniProtKB-SubCell"/>
</dbReference>
<feature type="compositionally biased region" description="Acidic residues" evidence="11">
    <location>
        <begin position="384"/>
        <end position="397"/>
    </location>
</feature>
<keyword evidence="8 10" id="KW-0131">Cell cycle</keyword>
<dbReference type="EMBL" id="JBJQOH010000004">
    <property type="protein sequence ID" value="KAL3687323.1"/>
    <property type="molecule type" value="Genomic_DNA"/>
</dbReference>
<feature type="domain" description="PHD-type" evidence="12">
    <location>
        <begin position="692"/>
        <end position="742"/>
    </location>
</feature>
<dbReference type="PANTHER" id="PTHR21704">
    <property type="entry name" value="NIPPED-B-LIKE PROTEIN DELANGIN SCC2-RELATED"/>
    <property type="match status" value="1"/>
</dbReference>
<keyword evidence="7 10" id="KW-0539">Nucleus</keyword>
<accession>A0ABD3H7R4</accession>
<dbReference type="InterPro" id="IPR024986">
    <property type="entry name" value="Nipped-B_C"/>
</dbReference>
<dbReference type="PROSITE" id="PS01359">
    <property type="entry name" value="ZF_PHD_1"/>
    <property type="match status" value="1"/>
</dbReference>
<keyword evidence="4 10" id="KW-0677">Repeat</keyword>
<keyword evidence="3" id="KW-0479">Metal-binding</keyword>
<organism evidence="13 14">
    <name type="scientific">Riccia sorocarpa</name>
    <dbReference type="NCBI Taxonomy" id="122646"/>
    <lineage>
        <taxon>Eukaryota</taxon>
        <taxon>Viridiplantae</taxon>
        <taxon>Streptophyta</taxon>
        <taxon>Embryophyta</taxon>
        <taxon>Marchantiophyta</taxon>
        <taxon>Marchantiopsida</taxon>
        <taxon>Marchantiidae</taxon>
        <taxon>Marchantiales</taxon>
        <taxon>Ricciaceae</taxon>
        <taxon>Riccia</taxon>
    </lineage>
</organism>
<dbReference type="InterPro" id="IPR013083">
    <property type="entry name" value="Znf_RING/FYVE/PHD"/>
</dbReference>
<dbReference type="PROSITE" id="PS50016">
    <property type="entry name" value="ZF_PHD_2"/>
    <property type="match status" value="1"/>
</dbReference>
<dbReference type="InterPro" id="IPR033031">
    <property type="entry name" value="Scc2/Nipped-B"/>
</dbReference>
<evidence type="ECO:0000313" key="13">
    <source>
        <dbReference type="EMBL" id="KAL3687323.1"/>
    </source>
</evidence>
<evidence type="ECO:0000256" key="9">
    <source>
        <dbReference type="PROSITE-ProRule" id="PRU00146"/>
    </source>
</evidence>
<dbReference type="InterPro" id="IPR011011">
    <property type="entry name" value="Znf_FYVE_PHD"/>
</dbReference>
<feature type="compositionally biased region" description="Polar residues" evidence="11">
    <location>
        <begin position="168"/>
        <end position="179"/>
    </location>
</feature>
<dbReference type="Pfam" id="PF12765">
    <property type="entry name" value="Cohesin_HEAT"/>
    <property type="match status" value="1"/>
</dbReference>
<evidence type="ECO:0000256" key="7">
    <source>
        <dbReference type="ARBA" id="ARBA00023242"/>
    </source>
</evidence>
<dbReference type="Gene3D" id="3.30.40.10">
    <property type="entry name" value="Zinc/RING finger domain, C3HC4 (zinc finger)"/>
    <property type="match status" value="1"/>
</dbReference>
<proteinExistence type="inferred from homology"/>
<evidence type="ECO:0000256" key="6">
    <source>
        <dbReference type="ARBA" id="ARBA00022833"/>
    </source>
</evidence>
<evidence type="ECO:0000256" key="3">
    <source>
        <dbReference type="ARBA" id="ARBA00022723"/>
    </source>
</evidence>
<protein>
    <recommendedName>
        <fullName evidence="10">Sister chromatid cohesion protein</fullName>
    </recommendedName>
</protein>
<evidence type="ECO:0000259" key="12">
    <source>
        <dbReference type="PROSITE" id="PS50016"/>
    </source>
</evidence>
<keyword evidence="14" id="KW-1185">Reference proteome</keyword>
<evidence type="ECO:0000313" key="14">
    <source>
        <dbReference type="Proteomes" id="UP001633002"/>
    </source>
</evidence>
<feature type="region of interest" description="Disordered" evidence="11">
    <location>
        <begin position="1756"/>
        <end position="1841"/>
    </location>
</feature>
<evidence type="ECO:0000256" key="11">
    <source>
        <dbReference type="SAM" id="MobiDB-lite"/>
    </source>
</evidence>
<dbReference type="InterPro" id="IPR019787">
    <property type="entry name" value="Znf_PHD-finger"/>
</dbReference>
<evidence type="ECO:0000256" key="4">
    <source>
        <dbReference type="ARBA" id="ARBA00022737"/>
    </source>
</evidence>
<feature type="compositionally biased region" description="Basic residues" evidence="11">
    <location>
        <begin position="200"/>
        <end position="210"/>
    </location>
</feature>
<dbReference type="InterPro" id="IPR026003">
    <property type="entry name" value="Cohesin_HEAT"/>
</dbReference>
<evidence type="ECO:0000256" key="5">
    <source>
        <dbReference type="ARBA" id="ARBA00022771"/>
    </source>
</evidence>
<dbReference type="InterPro" id="IPR016024">
    <property type="entry name" value="ARM-type_fold"/>
</dbReference>
<dbReference type="InterPro" id="IPR011989">
    <property type="entry name" value="ARM-like"/>
</dbReference>
<evidence type="ECO:0000256" key="1">
    <source>
        <dbReference type="ARBA" id="ARBA00004123"/>
    </source>
</evidence>
<evidence type="ECO:0000256" key="10">
    <source>
        <dbReference type="RuleBase" id="RU364107"/>
    </source>
</evidence>
<keyword evidence="6" id="KW-0862">Zinc</keyword>
<feature type="compositionally biased region" description="Basic residues" evidence="11">
    <location>
        <begin position="401"/>
        <end position="416"/>
    </location>
</feature>
<dbReference type="SUPFAM" id="SSF48371">
    <property type="entry name" value="ARM repeat"/>
    <property type="match status" value="1"/>
</dbReference>
<dbReference type="Pfam" id="PF00628">
    <property type="entry name" value="PHD"/>
    <property type="match status" value="1"/>
</dbReference>
<dbReference type="InterPro" id="IPR019786">
    <property type="entry name" value="Zinc_finger_PHD-type_CS"/>
</dbReference>
<dbReference type="PANTHER" id="PTHR21704:SF18">
    <property type="entry name" value="NIPPED-B-LIKE PROTEIN"/>
    <property type="match status" value="1"/>
</dbReference>
<keyword evidence="5 9" id="KW-0863">Zinc-finger</keyword>
<gene>
    <name evidence="13" type="ORF">R1sor_013632</name>
</gene>
<dbReference type="InterPro" id="IPR001965">
    <property type="entry name" value="Znf_PHD"/>
</dbReference>
<name>A0ABD3H7R4_9MARC</name>
<evidence type="ECO:0000256" key="8">
    <source>
        <dbReference type="ARBA" id="ARBA00023306"/>
    </source>
</evidence>
<feature type="region of interest" description="Disordered" evidence="11">
    <location>
        <begin position="168"/>
        <end position="227"/>
    </location>
</feature>
<reference evidence="13 14" key="1">
    <citation type="submission" date="2024-09" db="EMBL/GenBank/DDBJ databases">
        <title>Chromosome-scale assembly of Riccia sorocarpa.</title>
        <authorList>
            <person name="Paukszto L."/>
        </authorList>
    </citation>
    <scope>NUCLEOTIDE SEQUENCE [LARGE SCALE GENOMIC DNA]</scope>
    <source>
        <strain evidence="13">LP-2024</strain>
        <tissue evidence="13">Aerial parts of the thallus</tissue>
    </source>
</reference>
<sequence length="1841" mass="202696">MSTHRLANVTHSEVAHCLPLPSLPTSFGASNPSLYLFDEESATKVRATNDSTVLAHAGKIAELLKSTDISYLSLRDKDKHLAAGINAEPGSLLQAVLQHEPEAFSCAPPAPSRRRSVRNCGIGNNNVAKSSPYVAALLSENHAGAASPSHSSPRLSLKPGIPIFENHVGSSSHISSPRPFNQPSPPFSDNNVADIPSASKKSRMRRKSNARARADDNDSKSSYPADTGGIVSGLCELLDELFERTEAPGEDEGEESGTFLSLAEIKTVGEDIADLRAKNALQLVSMERLIKLLSLLDRHVQRAQLRDIYDEDDVDSECVSLVKSALEAVQISLLVMTVPSMPKQLYKEEIIDHIIEFSRYQIVHSVFSAYDPVYRQLHKRSAAEADEDDDDDDDEDENGGKKGRRKSKSNRGKRSVPTRVSGTVSNVLHKLCSILGLLKDLLGVERLVDSTVLQLTKTVLATFSVDNIQLLQLKAIGVACMVFDVYPQHRTIILDEITSQWWKVPSSKRSLRTFQLPDEDGSKQVQMLTALLLQLVQCSVSLPNSEGAASDSKLDSASGEKPLARTVKCFESAMDCCTYFWRNVLQKWAAPKAQEGADIKAVVENIVIDLLSTLNVLEFPAASLLLQVLCILLFGVVGIKAKDAVVRGAAIDLLGQVAARLKHDAVRSSNESLWILQDIYGKGTDGENEAAKKSCVICAKSKGNLVMVPCDGCRRWFHADCVGIVGHDVLGRNWLCHYCLCKRQLAFLRSEVKPQSTGGPSLPRNKKVEEVDKSKEATSVVQQILLNYVQEAAMSDTVSSYAHRFYLCQWFRDDGQAIESLQFFHSRSLAKAPLQDFGSAPAPLSRNVILKIALALGQQRPLARGFDRILERLLASLQENSPTPRAKALRAVSAVVEVDPDVLGDERVQRAVEGRFLDSAISVREAAMELVGRHIVSRPDFAVKYFEKIAERIMDTGVSVRKRVIKIIRDVCMSNSGFAKATDGCIRIISRINDEESSIQDLVGKTFFELWFEEPSDSSTQYVADGSVVPLEIAERTQQLVDVLRCSPNNQSLVSIIKRSLALDFCPQTVKNSSTSSVTQAAVRHRCELMCKCLLESILKVEETATEDTEIRALPYVMALHAFCTVDPTLCAPASDPSRYAVTLQPYLKTQVDSRDAAQLLQSIVFVIDTVLPLLRRPPQSFVEELERDLRQLIIRYSFSTVVYACIKCLCSLSKVAVKGVNSFELLVSRFFKFLDSWRKTSYSSSEKPNVLRYLFCLGVLVRFGSDLIGVMEDTDVNMEQLLNLYKYYMTSPDSDVKAKALQAAGFFFIAKPDCMMEKEMGKLIQDSLSADADPRLKIQMLRNFSDYLIDVEERMGASESSAEVEKREVRGTAVPVAAGAGDNNIAGGIIQLHWDMILDRCLDSNDQVRVYCLKVIEIVLRQGLVHPMTCVPQLIALEVDQSEANAKLAHRLLMNLNEKYPSFFESRLGDGLQLSFLFIRSGASSSVNSSSPNVMHSTVDAKVSEQGTAKFAKAGISRIYKLIRSSRPSRNKFLSSVIRKFDNAATGIPTSVPFLVYCAEVLSSLPFGLPDEPLYIVYTINRAVQVRGGVLEASMKAAISNGHLGVVAKHILAIMAAEKELEGEQAYNVDAPEEMWRTSSDPVDDTEGIPSEALEKLKLDCNAAMALALLLRLKRHLKIIYSLNDARCQAYTPSETIKPGEVLSRRDVKEFSTRELPIESPTTVRQMLEQYQAFKRLLKEDAVDYSTYTANIPTKKRGRASAATHGESVDGGQANGCPVPTPTRTLRRKSNAAIVDEPGSGESGEDSDEEWGGGGGGKRRKRASVTGTRNRGSRKSVGVS</sequence>
<dbReference type="Gene3D" id="1.25.10.10">
    <property type="entry name" value="Leucine-rich Repeat Variant"/>
    <property type="match status" value="1"/>
</dbReference>
<dbReference type="SMART" id="SM00249">
    <property type="entry name" value="PHD"/>
    <property type="match status" value="1"/>
</dbReference>
<dbReference type="CDD" id="cd15489">
    <property type="entry name" value="PHD_SF"/>
    <property type="match status" value="1"/>
</dbReference>
<comment type="similarity">
    <text evidence="2 10">Belongs to the SCC2/Nipped-B family.</text>
</comment>
<comment type="caution">
    <text evidence="13">The sequence shown here is derived from an EMBL/GenBank/DDBJ whole genome shotgun (WGS) entry which is preliminary data.</text>
</comment>
<dbReference type="Pfam" id="PF12830">
    <property type="entry name" value="Nipped-B_C"/>
    <property type="match status" value="1"/>
</dbReference>
<feature type="region of interest" description="Disordered" evidence="11">
    <location>
        <begin position="381"/>
        <end position="418"/>
    </location>
</feature>
<dbReference type="Proteomes" id="UP001633002">
    <property type="component" value="Unassembled WGS sequence"/>
</dbReference>
<evidence type="ECO:0000256" key="2">
    <source>
        <dbReference type="ARBA" id="ARBA00009252"/>
    </source>
</evidence>
<dbReference type="SUPFAM" id="SSF57903">
    <property type="entry name" value="FYVE/PHD zinc finger"/>
    <property type="match status" value="1"/>
</dbReference>
<dbReference type="GO" id="GO:0008270">
    <property type="term" value="F:zinc ion binding"/>
    <property type="evidence" value="ECO:0007669"/>
    <property type="project" value="UniProtKB-KW"/>
</dbReference>
<comment type="subcellular location">
    <subcellularLocation>
        <location evidence="1 10">Nucleus</location>
    </subcellularLocation>
</comment>
<dbReference type="CDD" id="cd23958">
    <property type="entry name" value="SCC2"/>
    <property type="match status" value="1"/>
</dbReference>